<name>A0A385STU9_9BACT</name>
<dbReference type="FunFam" id="3.90.850.10:FF:000002">
    <property type="entry name" value="2-hydroxyhepta-2,4-diene-1,7-dioate isomerase"/>
    <property type="match status" value="1"/>
</dbReference>
<reference evidence="5" key="1">
    <citation type="submission" date="2018-09" db="EMBL/GenBank/DDBJ databases">
        <title>Chryseolinea sp. KIS68-18 isolated from soil.</title>
        <authorList>
            <person name="Weon H.-Y."/>
            <person name="Kwon S.-W."/>
            <person name="Lee S.A."/>
        </authorList>
    </citation>
    <scope>NUCLEOTIDE SEQUENCE [LARGE SCALE GENOMIC DNA]</scope>
    <source>
        <strain evidence="5">KIS68-18</strain>
    </source>
</reference>
<evidence type="ECO:0000313" key="5">
    <source>
        <dbReference type="Proteomes" id="UP000266183"/>
    </source>
</evidence>
<dbReference type="PANTHER" id="PTHR42796:SF4">
    <property type="entry name" value="FUMARYLACETOACETATE HYDROLASE DOMAIN-CONTAINING PROTEIN 2A"/>
    <property type="match status" value="1"/>
</dbReference>
<dbReference type="SUPFAM" id="SSF56529">
    <property type="entry name" value="FAH"/>
    <property type="match status" value="1"/>
</dbReference>
<proteinExistence type="inferred from homology"/>
<accession>A0A385STU9</accession>
<dbReference type="Proteomes" id="UP000266183">
    <property type="component" value="Chromosome"/>
</dbReference>
<dbReference type="RefSeq" id="WP_119755496.1">
    <property type="nucleotide sequence ID" value="NZ_CP032382.1"/>
</dbReference>
<dbReference type="AlphaFoldDB" id="A0A385STU9"/>
<dbReference type="KEGG" id="chk:D4L85_17395"/>
<evidence type="ECO:0000259" key="3">
    <source>
        <dbReference type="Pfam" id="PF01557"/>
    </source>
</evidence>
<dbReference type="InterPro" id="IPR011234">
    <property type="entry name" value="Fumarylacetoacetase-like_C"/>
</dbReference>
<dbReference type="GO" id="GO:0046872">
    <property type="term" value="F:metal ion binding"/>
    <property type="evidence" value="ECO:0007669"/>
    <property type="project" value="UniProtKB-KW"/>
</dbReference>
<dbReference type="GO" id="GO:0016853">
    <property type="term" value="F:isomerase activity"/>
    <property type="evidence" value="ECO:0007669"/>
    <property type="project" value="UniProtKB-ARBA"/>
</dbReference>
<organism evidence="4 5">
    <name type="scientific">Chryseolinea soli</name>
    <dbReference type="NCBI Taxonomy" id="2321403"/>
    <lineage>
        <taxon>Bacteria</taxon>
        <taxon>Pseudomonadati</taxon>
        <taxon>Bacteroidota</taxon>
        <taxon>Cytophagia</taxon>
        <taxon>Cytophagales</taxon>
        <taxon>Fulvivirgaceae</taxon>
        <taxon>Chryseolinea</taxon>
    </lineage>
</organism>
<dbReference type="Pfam" id="PF01557">
    <property type="entry name" value="FAA_hydrolase"/>
    <property type="match status" value="1"/>
</dbReference>
<dbReference type="GO" id="GO:0016787">
    <property type="term" value="F:hydrolase activity"/>
    <property type="evidence" value="ECO:0007669"/>
    <property type="project" value="UniProtKB-KW"/>
</dbReference>
<protein>
    <submittedName>
        <fullName evidence="4">FAA hydrolase family protein</fullName>
    </submittedName>
</protein>
<dbReference type="InterPro" id="IPR051121">
    <property type="entry name" value="FAH"/>
</dbReference>
<dbReference type="EMBL" id="CP032382">
    <property type="protein sequence ID" value="AYB32238.1"/>
    <property type="molecule type" value="Genomic_DNA"/>
</dbReference>
<evidence type="ECO:0000256" key="1">
    <source>
        <dbReference type="ARBA" id="ARBA00010211"/>
    </source>
</evidence>
<feature type="domain" description="Fumarylacetoacetase-like C-terminal" evidence="3">
    <location>
        <begin position="74"/>
        <end position="278"/>
    </location>
</feature>
<dbReference type="InterPro" id="IPR036663">
    <property type="entry name" value="Fumarylacetoacetase_C_sf"/>
</dbReference>
<keyword evidence="2" id="KW-0479">Metal-binding</keyword>
<gene>
    <name evidence="4" type="ORF">D4L85_17395</name>
</gene>
<keyword evidence="4" id="KW-0378">Hydrolase</keyword>
<sequence>MKLLRFGEPGKEKPGVLVNNDILDASSFGEDFGETFFETNGLQRFSTWLKQNQSSLPKVKPGVRLGPPFTRPSKIICIGLNFAKHAAESNMPLPVEPIIFFKATTAITGPNDNVVIPPNSVKTDWEVELAVVIGKKASYVKESDALNYVAGYCLHNDYSEREYQLERNGQWVKGKSCDTFAPLGPYLVTPDDVGNVDSLHMWLKVNGKTMQDGNTDDMVFKVPFLVSYLSQFMTLLPGDVISTGTPAGVGLGFKPPIYLKPGDVVELGIAGLGDQKQTARS</sequence>
<evidence type="ECO:0000256" key="2">
    <source>
        <dbReference type="ARBA" id="ARBA00022723"/>
    </source>
</evidence>
<comment type="similarity">
    <text evidence="1">Belongs to the FAH family.</text>
</comment>
<evidence type="ECO:0000313" key="4">
    <source>
        <dbReference type="EMBL" id="AYB32238.1"/>
    </source>
</evidence>
<dbReference type="OrthoDB" id="9805307at2"/>
<dbReference type="GO" id="GO:0019752">
    <property type="term" value="P:carboxylic acid metabolic process"/>
    <property type="evidence" value="ECO:0007669"/>
    <property type="project" value="UniProtKB-ARBA"/>
</dbReference>
<dbReference type="PANTHER" id="PTHR42796">
    <property type="entry name" value="FUMARYLACETOACETATE HYDROLASE DOMAIN-CONTAINING PROTEIN 2A-RELATED"/>
    <property type="match status" value="1"/>
</dbReference>
<dbReference type="Gene3D" id="3.90.850.10">
    <property type="entry name" value="Fumarylacetoacetase-like, C-terminal domain"/>
    <property type="match status" value="1"/>
</dbReference>
<keyword evidence="5" id="KW-1185">Reference proteome</keyword>